<organism evidence="1">
    <name type="scientific">marine metagenome</name>
    <dbReference type="NCBI Taxonomy" id="408172"/>
    <lineage>
        <taxon>unclassified sequences</taxon>
        <taxon>metagenomes</taxon>
        <taxon>ecological metagenomes</taxon>
    </lineage>
</organism>
<protein>
    <submittedName>
        <fullName evidence="1">Uncharacterized protein</fullName>
    </submittedName>
</protein>
<evidence type="ECO:0000313" key="1">
    <source>
        <dbReference type="EMBL" id="SVA73863.1"/>
    </source>
</evidence>
<gene>
    <name evidence="1" type="ORF">METZ01_LOCUS126717</name>
</gene>
<proteinExistence type="predicted"/>
<dbReference type="AlphaFoldDB" id="A0A381YBF2"/>
<dbReference type="EMBL" id="UINC01017733">
    <property type="protein sequence ID" value="SVA73863.1"/>
    <property type="molecule type" value="Genomic_DNA"/>
</dbReference>
<sequence length="39" mass="4530">MEGLAVMGFVFGLVAFVRVEKLIKTLKEKEILKQDYKEE</sequence>
<reference evidence="1" key="1">
    <citation type="submission" date="2018-05" db="EMBL/GenBank/DDBJ databases">
        <authorList>
            <person name="Lanie J.A."/>
            <person name="Ng W.-L."/>
            <person name="Kazmierczak K.M."/>
            <person name="Andrzejewski T.M."/>
            <person name="Davidsen T.M."/>
            <person name="Wayne K.J."/>
            <person name="Tettelin H."/>
            <person name="Glass J.I."/>
            <person name="Rusch D."/>
            <person name="Podicherti R."/>
            <person name="Tsui H.-C.T."/>
            <person name="Winkler M.E."/>
        </authorList>
    </citation>
    <scope>NUCLEOTIDE SEQUENCE</scope>
</reference>
<name>A0A381YBF2_9ZZZZ</name>
<accession>A0A381YBF2</accession>